<dbReference type="OMA" id="YKITEMT"/>
<dbReference type="InterPro" id="IPR036291">
    <property type="entry name" value="NAD(P)-bd_dom_sf"/>
</dbReference>
<dbReference type="PANTHER" id="PTHR43490:SF99">
    <property type="entry name" value="SHORT-CHAIN DEHYDROGENASE_REDUCTASE"/>
    <property type="match status" value="1"/>
</dbReference>
<dbReference type="PRINTS" id="PR00081">
    <property type="entry name" value="GDHRDH"/>
</dbReference>
<evidence type="ECO:0000256" key="3">
    <source>
        <dbReference type="ARBA" id="ARBA00023002"/>
    </source>
</evidence>
<dbReference type="Gene3D" id="3.40.50.720">
    <property type="entry name" value="NAD(P)-binding Rossmann-like Domain"/>
    <property type="match status" value="1"/>
</dbReference>
<comment type="similarity">
    <text evidence="1">Belongs to the short-chain dehydrogenases/reductases (SDR) family.</text>
</comment>
<dbReference type="GO" id="GO:0016491">
    <property type="term" value="F:oxidoreductase activity"/>
    <property type="evidence" value="ECO:0007669"/>
    <property type="project" value="UniProtKB-KW"/>
</dbReference>
<dbReference type="VEuPathDB" id="FungiDB:ASPNIDRAFT2_135973"/>
<keyword evidence="2" id="KW-0521">NADP</keyword>
<evidence type="ECO:0000313" key="4">
    <source>
        <dbReference type="EMBL" id="GAQ46564.1"/>
    </source>
</evidence>
<dbReference type="AlphaFoldDB" id="A0A100ISL0"/>
<name>A0A100ISL0_ASPNG</name>
<protein>
    <submittedName>
        <fullName evidence="4">Carbonyl reductase</fullName>
    </submittedName>
</protein>
<keyword evidence="3" id="KW-0560">Oxidoreductase</keyword>
<proteinExistence type="inferred from homology"/>
<dbReference type="OrthoDB" id="191139at2759"/>
<dbReference type="VEuPathDB" id="FungiDB:M747DRAFT_372056"/>
<dbReference type="GO" id="GO:0016020">
    <property type="term" value="C:membrane"/>
    <property type="evidence" value="ECO:0007669"/>
    <property type="project" value="TreeGrafter"/>
</dbReference>
<dbReference type="VEuPathDB" id="FungiDB:ATCC64974_73350"/>
<dbReference type="InterPro" id="IPR002347">
    <property type="entry name" value="SDR_fam"/>
</dbReference>
<dbReference type="PANTHER" id="PTHR43490">
    <property type="entry name" value="(+)-NEOMENTHOL DEHYDROGENASE"/>
    <property type="match status" value="1"/>
</dbReference>
<comment type="caution">
    <text evidence="4">The sequence shown here is derived from an EMBL/GenBank/DDBJ whole genome shotgun (WGS) entry which is preliminary data.</text>
</comment>
<reference evidence="5" key="1">
    <citation type="journal article" date="2016" name="Genome Announc.">
        <title>Draft genome sequence of Aspergillus niger strain An76.</title>
        <authorList>
            <person name="Gong W."/>
            <person name="Cheng Z."/>
            <person name="Zhang H."/>
            <person name="Liu L."/>
            <person name="Gao P."/>
            <person name="Wang L."/>
        </authorList>
    </citation>
    <scope>NUCLEOTIDE SEQUENCE [LARGE SCALE GENOMIC DNA]</scope>
    <source>
        <strain evidence="5">An76</strain>
    </source>
</reference>
<dbReference type="EMBL" id="BCMY01000022">
    <property type="protein sequence ID" value="GAQ46564.1"/>
    <property type="molecule type" value="Genomic_DNA"/>
</dbReference>
<evidence type="ECO:0000256" key="1">
    <source>
        <dbReference type="ARBA" id="ARBA00006484"/>
    </source>
</evidence>
<organism evidence="4 5">
    <name type="scientific">Aspergillus niger</name>
    <dbReference type="NCBI Taxonomy" id="5061"/>
    <lineage>
        <taxon>Eukaryota</taxon>
        <taxon>Fungi</taxon>
        <taxon>Dikarya</taxon>
        <taxon>Ascomycota</taxon>
        <taxon>Pezizomycotina</taxon>
        <taxon>Eurotiomycetes</taxon>
        <taxon>Eurotiomycetidae</taxon>
        <taxon>Eurotiales</taxon>
        <taxon>Aspergillaceae</taxon>
        <taxon>Aspergillus</taxon>
        <taxon>Aspergillus subgen. Circumdati</taxon>
    </lineage>
</organism>
<dbReference type="SUPFAM" id="SSF51735">
    <property type="entry name" value="NAD(P)-binding Rossmann-fold domains"/>
    <property type="match status" value="1"/>
</dbReference>
<dbReference type="Proteomes" id="UP000068243">
    <property type="component" value="Unassembled WGS sequence"/>
</dbReference>
<evidence type="ECO:0000256" key="2">
    <source>
        <dbReference type="ARBA" id="ARBA00022857"/>
    </source>
</evidence>
<sequence length="246" mass="26082">MASPDSTIVLITGANQGLGFEVAKKLATDHPGYHVLMGYRDAAKGEEAIAKLKSQGLIVDGVIIDVTDDTSIQSAAKQVADQFGRLDVLINNAGVITEGRLPEGTSLRQTWQASFDINTTGQVVTTEAFIPLLEKAAVPRIVFVSSALGSCTGRLDPKDQFAAFQFPAYRSSKAALNMIACHYASLYGPKGWKVNASDPGFCATNFNGFRGWGTPESGALQTVHLATLDKDGPNGTFSNTDGPLGW</sequence>
<gene>
    <name evidence="4" type="ORF">ABL_09225</name>
</gene>
<evidence type="ECO:0000313" key="5">
    <source>
        <dbReference type="Proteomes" id="UP000068243"/>
    </source>
</evidence>
<dbReference type="VEuPathDB" id="FungiDB:An16g02370"/>
<accession>A0A100ISL0</accession>
<dbReference type="Pfam" id="PF00106">
    <property type="entry name" value="adh_short"/>
    <property type="match status" value="1"/>
</dbReference>